<dbReference type="InterPro" id="IPR050234">
    <property type="entry name" value="Nuclear_hormone_rcpt_NR1"/>
</dbReference>
<dbReference type="EMBL" id="MF324870">
    <property type="protein sequence ID" value="AUS83915.1"/>
    <property type="molecule type" value="mRNA"/>
</dbReference>
<evidence type="ECO:0000256" key="2">
    <source>
        <dbReference type="ARBA" id="ARBA00022723"/>
    </source>
</evidence>
<dbReference type="GO" id="GO:0030154">
    <property type="term" value="P:cell differentiation"/>
    <property type="evidence" value="ECO:0007669"/>
    <property type="project" value="TreeGrafter"/>
</dbReference>
<evidence type="ECO:0000256" key="8">
    <source>
        <dbReference type="ARBA" id="ARBA00023170"/>
    </source>
</evidence>
<evidence type="ECO:0000259" key="17">
    <source>
        <dbReference type="PROSITE" id="PS51843"/>
    </source>
</evidence>
<keyword evidence="4 14" id="KW-0862">Zinc</keyword>
<dbReference type="Pfam" id="PF00104">
    <property type="entry name" value="Hormone_recep"/>
    <property type="match status" value="1"/>
</dbReference>
<dbReference type="SUPFAM" id="SSF48508">
    <property type="entry name" value="Nuclear receptor ligand-binding domain"/>
    <property type="match status" value="1"/>
</dbReference>
<keyword evidence="8 14" id="KW-0675">Receptor</keyword>
<evidence type="ECO:0000256" key="6">
    <source>
        <dbReference type="ARBA" id="ARBA00023125"/>
    </source>
</evidence>
<name>A0A2I7YV05_EISFE</name>
<feature type="domain" description="NR LBD" evidence="17">
    <location>
        <begin position="201"/>
        <end position="444"/>
    </location>
</feature>
<keyword evidence="7 14" id="KW-0804">Transcription</keyword>
<dbReference type="InterPro" id="IPR003069">
    <property type="entry name" value="Ecdystd_rcpt"/>
</dbReference>
<dbReference type="PRINTS" id="PR00398">
    <property type="entry name" value="STRDHORMONER"/>
</dbReference>
<evidence type="ECO:0000256" key="13">
    <source>
        <dbReference type="ARBA" id="ARBA00033286"/>
    </source>
</evidence>
<keyword evidence="6 14" id="KW-0238">DNA-binding</keyword>
<dbReference type="GO" id="GO:0004879">
    <property type="term" value="F:nuclear receptor activity"/>
    <property type="evidence" value="ECO:0007669"/>
    <property type="project" value="InterPro"/>
</dbReference>
<dbReference type="GO" id="GO:0000978">
    <property type="term" value="F:RNA polymerase II cis-regulatory region sequence-specific DNA binding"/>
    <property type="evidence" value="ECO:0007669"/>
    <property type="project" value="TreeGrafter"/>
</dbReference>
<comment type="subcellular location">
    <subcellularLocation>
        <location evidence="14">Nucleus</location>
    </subcellularLocation>
</comment>
<dbReference type="Gene3D" id="1.10.565.10">
    <property type="entry name" value="Retinoid X Receptor"/>
    <property type="match status" value="1"/>
</dbReference>
<keyword evidence="5 14" id="KW-0805">Transcription regulation</keyword>
<dbReference type="PRINTS" id="PR00047">
    <property type="entry name" value="STROIDFINGER"/>
</dbReference>
<organism evidence="18">
    <name type="scientific">Eisenia fetida</name>
    <name type="common">Red wiggler worm</name>
    <dbReference type="NCBI Taxonomy" id="6396"/>
    <lineage>
        <taxon>Eukaryota</taxon>
        <taxon>Metazoa</taxon>
        <taxon>Spiralia</taxon>
        <taxon>Lophotrochozoa</taxon>
        <taxon>Annelida</taxon>
        <taxon>Clitellata</taxon>
        <taxon>Oligochaeta</taxon>
        <taxon>Crassiclitellata</taxon>
        <taxon>Lumbricina</taxon>
        <taxon>Lumbricidae</taxon>
        <taxon>Lumbricinae</taxon>
        <taxon>Eisenia</taxon>
    </lineage>
</organism>
<evidence type="ECO:0000256" key="7">
    <source>
        <dbReference type="ARBA" id="ARBA00023163"/>
    </source>
</evidence>
<dbReference type="PANTHER" id="PTHR24082">
    <property type="entry name" value="NUCLEAR HORMONE RECEPTOR"/>
    <property type="match status" value="1"/>
</dbReference>
<dbReference type="SMART" id="SM00430">
    <property type="entry name" value="HOLI"/>
    <property type="match status" value="1"/>
</dbReference>
<proteinExistence type="evidence at transcript level"/>
<evidence type="ECO:0000259" key="16">
    <source>
        <dbReference type="PROSITE" id="PS51030"/>
    </source>
</evidence>
<accession>A0A2I7YV05</accession>
<keyword evidence="9 14" id="KW-0539">Nucleus</keyword>
<dbReference type="GO" id="GO:0008270">
    <property type="term" value="F:zinc ion binding"/>
    <property type="evidence" value="ECO:0007669"/>
    <property type="project" value="UniProtKB-KW"/>
</dbReference>
<dbReference type="PRINTS" id="PR01283">
    <property type="entry name" value="ECDYSTEROIDR"/>
</dbReference>
<dbReference type="PANTHER" id="PTHR24082:SF509">
    <property type="entry name" value="NUCLEAR RECEPTOR SUBFAMILY 1, GROUP H, MEMBER 3"/>
    <property type="match status" value="1"/>
</dbReference>
<dbReference type="CDD" id="cd07161">
    <property type="entry name" value="NR_DBD_EcR"/>
    <property type="match status" value="1"/>
</dbReference>
<dbReference type="InterPro" id="IPR001628">
    <property type="entry name" value="Znf_hrmn_rcpt"/>
</dbReference>
<dbReference type="PROSITE" id="PS00031">
    <property type="entry name" value="NUCLEAR_REC_DBD_1"/>
    <property type="match status" value="1"/>
</dbReference>
<dbReference type="GO" id="GO:0000122">
    <property type="term" value="P:negative regulation of transcription by RNA polymerase II"/>
    <property type="evidence" value="ECO:0007669"/>
    <property type="project" value="TreeGrafter"/>
</dbReference>
<reference evidence="18" key="1">
    <citation type="journal article" date="2017" name="Ecotoxicol. Environ. Saf.">
        <title>Endocrine disruptors in soil: Effects of bisphenol A on gene expression of the earthworm Eisenia fetida.</title>
        <authorList>
            <person name="Novo M."/>
            <person name="Verdu I."/>
            <person name="Trigo D."/>
            <person name="Martinez-Guitarte J.L."/>
        </authorList>
    </citation>
    <scope>NUCLEOTIDE SEQUENCE</scope>
</reference>
<dbReference type="AlphaFoldDB" id="A0A2I7YV05"/>
<sequence>MTSVGDGDDPLLISDLSDLDITGLIGMGGEYLEGIDTENDELLDEGEALTIKEELTKVSSQRKGGDTSWKELCVICGDRASGFHYNAFSCEGCKGFFRRSITRNASYVCKFGGNCEMDMWMRRKCQACRLRRCREVGMREECLLPESQCKERDARRRARRRQHPAPPPKTRSSGSFSESSPQPPTPPTLAVENPLELLEPAERQMIEKLVAYQDQYEIPSEEAISTLSLSTNLRLSETSSSSYPSLDVSNAVFRHMAEMTILVTHLVIEFAKHLPGFLVLDKDDQIVLLKGSASEVMMLRTARRYDPSSDSVIFGDGTAFNCDALRNGGLQDYVDDMFDFARRMSLLEVDNAEYGLLTAISIFSARPGLRDAKQVEQLQQVYVDTLQAYTKVRRTQQKNFLAKLLLKLVDLTTLSSKHSKLLKDLQIEKGSLPPLLNEYFDIFD</sequence>
<evidence type="ECO:0000256" key="1">
    <source>
        <dbReference type="ARBA" id="ARBA00022052"/>
    </source>
</evidence>
<evidence type="ECO:0000256" key="9">
    <source>
        <dbReference type="ARBA" id="ARBA00023242"/>
    </source>
</evidence>
<dbReference type="GO" id="GO:0090575">
    <property type="term" value="C:RNA polymerase II transcription regulator complex"/>
    <property type="evidence" value="ECO:0007669"/>
    <property type="project" value="TreeGrafter"/>
</dbReference>
<dbReference type="GO" id="GO:0035076">
    <property type="term" value="P:ecdysone receptor signaling pathway"/>
    <property type="evidence" value="ECO:0007669"/>
    <property type="project" value="InterPro"/>
</dbReference>
<evidence type="ECO:0000256" key="4">
    <source>
        <dbReference type="ARBA" id="ARBA00022833"/>
    </source>
</evidence>
<dbReference type="InterPro" id="IPR035500">
    <property type="entry name" value="NHR-like_dom_sf"/>
</dbReference>
<evidence type="ECO:0000256" key="15">
    <source>
        <dbReference type="SAM" id="MobiDB-lite"/>
    </source>
</evidence>
<dbReference type="InterPro" id="IPR000536">
    <property type="entry name" value="Nucl_hrmn_rcpt_lig-bd"/>
</dbReference>
<dbReference type="FunFam" id="3.30.50.10:FF:000031">
    <property type="entry name" value="Ecdysone receptor A1"/>
    <property type="match status" value="1"/>
</dbReference>
<comment type="similarity">
    <text evidence="14">Belongs to the nuclear hormone receptor family.</text>
</comment>
<dbReference type="GO" id="GO:0035100">
    <property type="term" value="F:ecdysone binding"/>
    <property type="evidence" value="ECO:0007669"/>
    <property type="project" value="InterPro"/>
</dbReference>
<dbReference type="InterPro" id="IPR001723">
    <property type="entry name" value="Nuclear_hrmn_rcpt"/>
</dbReference>
<evidence type="ECO:0000256" key="10">
    <source>
        <dbReference type="ARBA" id="ARBA00029963"/>
    </source>
</evidence>
<keyword evidence="3 14" id="KW-0863">Zinc-finger</keyword>
<dbReference type="SUPFAM" id="SSF57716">
    <property type="entry name" value="Glucocorticoid receptor-like (DNA-binding domain)"/>
    <property type="match status" value="1"/>
</dbReference>
<dbReference type="GO" id="GO:0045944">
    <property type="term" value="P:positive regulation of transcription by RNA polymerase II"/>
    <property type="evidence" value="ECO:0007669"/>
    <property type="project" value="TreeGrafter"/>
</dbReference>
<feature type="region of interest" description="Disordered" evidence="15">
    <location>
        <begin position="153"/>
        <end position="190"/>
    </location>
</feature>
<dbReference type="InterPro" id="IPR013088">
    <property type="entry name" value="Znf_NHR/GATA"/>
</dbReference>
<evidence type="ECO:0000256" key="14">
    <source>
        <dbReference type="RuleBase" id="RU004334"/>
    </source>
</evidence>
<dbReference type="SMART" id="SM00399">
    <property type="entry name" value="ZnF_C4"/>
    <property type="match status" value="1"/>
</dbReference>
<dbReference type="PROSITE" id="PS51030">
    <property type="entry name" value="NUCLEAR_REC_DBD_2"/>
    <property type="match status" value="1"/>
</dbReference>
<keyword evidence="2 14" id="KW-0479">Metal-binding</keyword>
<dbReference type="Gene3D" id="3.30.50.10">
    <property type="entry name" value="Erythroid Transcription Factor GATA-1, subunit A"/>
    <property type="match status" value="1"/>
</dbReference>
<dbReference type="PROSITE" id="PS51843">
    <property type="entry name" value="NR_LBD"/>
    <property type="match status" value="1"/>
</dbReference>
<evidence type="ECO:0000256" key="3">
    <source>
        <dbReference type="ARBA" id="ARBA00022771"/>
    </source>
</evidence>
<evidence type="ECO:0000256" key="11">
    <source>
        <dbReference type="ARBA" id="ARBA00030794"/>
    </source>
</evidence>
<evidence type="ECO:0000313" key="18">
    <source>
        <dbReference type="EMBL" id="AUS83915.1"/>
    </source>
</evidence>
<protein>
    <recommendedName>
        <fullName evidence="1">Ecdysone receptor</fullName>
    </recommendedName>
    <alternativeName>
        <fullName evidence="10">20-hydroxy-ecdysone receptor</fullName>
    </alternativeName>
    <alternativeName>
        <fullName evidence="11">EcRH</fullName>
    </alternativeName>
    <alternativeName>
        <fullName evidence="12">Ecdysteroid receptor</fullName>
    </alternativeName>
    <alternativeName>
        <fullName evidence="13">Nuclear receptor subfamily 1 group H member 1</fullName>
    </alternativeName>
</protein>
<dbReference type="SMR" id="A0A2I7YV05"/>
<evidence type="ECO:0000256" key="12">
    <source>
        <dbReference type="ARBA" id="ARBA00033003"/>
    </source>
</evidence>
<feature type="domain" description="Nuclear receptor" evidence="16">
    <location>
        <begin position="70"/>
        <end position="145"/>
    </location>
</feature>
<dbReference type="Pfam" id="PF00105">
    <property type="entry name" value="zf-C4"/>
    <property type="match status" value="1"/>
</dbReference>
<evidence type="ECO:0000256" key="5">
    <source>
        <dbReference type="ARBA" id="ARBA00023015"/>
    </source>
</evidence>